<dbReference type="InterPro" id="IPR007197">
    <property type="entry name" value="rSAM"/>
</dbReference>
<dbReference type="PANTHER" id="PTHR43273:SF8">
    <property type="entry name" value="RADICAL SAM DOMAIN PROTEIN"/>
    <property type="match status" value="1"/>
</dbReference>
<dbReference type="EMBL" id="CP036289">
    <property type="protein sequence ID" value="QDU74259.1"/>
    <property type="molecule type" value="Genomic_DNA"/>
</dbReference>
<keyword evidence="4" id="KW-0479">Metal-binding</keyword>
<sequence>MHTSFGLTLVVNHACNLRCSYCYTGEKIRRPLSPEIGRKAIDRAIRSVCREGTLELSFFGGEPLVEAELVLDLVHYARSIADRVDVRLALSMTTNGTIESSASWSVMTLPELELAISHDGLPGVHDGQRVTVDGQPSSLRVQNTMARLFDAGKEFRVVMVVQPSTVDSLPDGMEFLNALGVRRFDPSLNLWTTWNQTDGERLKSTIRRAADFWGERLPECSVSWFDEKAARATGIPMTQTARCGFGHGEIAVTPAGNLFPCERLVGADEPSNPMRLPGNVFDGDDFLAMTSLADMCSPECAPCHLKSLCSTKICRCSNYIRTGDVNRPDGLLCLLDQACYQETIRVLESRFLSSN</sequence>
<proteinExistence type="predicted"/>
<keyword evidence="9" id="KW-1185">Reference proteome</keyword>
<dbReference type="SFLD" id="SFLDG01067">
    <property type="entry name" value="SPASM/twitch_domain_containing"/>
    <property type="match status" value="1"/>
</dbReference>
<keyword evidence="6" id="KW-0411">Iron-sulfur</keyword>
<evidence type="ECO:0000313" key="9">
    <source>
        <dbReference type="Proteomes" id="UP000318626"/>
    </source>
</evidence>
<accession>A0A518C4V5</accession>
<dbReference type="GO" id="GO:0051539">
    <property type="term" value="F:4 iron, 4 sulfur cluster binding"/>
    <property type="evidence" value="ECO:0007669"/>
    <property type="project" value="UniProtKB-KW"/>
</dbReference>
<dbReference type="RefSeq" id="WP_144971243.1">
    <property type="nucleotide sequence ID" value="NZ_CP036289.1"/>
</dbReference>
<keyword evidence="3" id="KW-0949">S-adenosyl-L-methionine</keyword>
<organism evidence="8 9">
    <name type="scientific">Bremerella volcania</name>
    <dbReference type="NCBI Taxonomy" id="2527984"/>
    <lineage>
        <taxon>Bacteria</taxon>
        <taxon>Pseudomonadati</taxon>
        <taxon>Planctomycetota</taxon>
        <taxon>Planctomycetia</taxon>
        <taxon>Pirellulales</taxon>
        <taxon>Pirellulaceae</taxon>
        <taxon>Bremerella</taxon>
    </lineage>
</organism>
<dbReference type="SFLD" id="SFLDG01386">
    <property type="entry name" value="main_SPASM_domain-containing"/>
    <property type="match status" value="1"/>
</dbReference>
<dbReference type="InterPro" id="IPR000385">
    <property type="entry name" value="MoaA_NifB_PqqE_Fe-S-bd_CS"/>
</dbReference>
<dbReference type="Pfam" id="PF04055">
    <property type="entry name" value="Radical_SAM"/>
    <property type="match status" value="1"/>
</dbReference>
<dbReference type="OrthoDB" id="9808591at2"/>
<evidence type="ECO:0000256" key="1">
    <source>
        <dbReference type="ARBA" id="ARBA00001966"/>
    </source>
</evidence>
<evidence type="ECO:0000256" key="6">
    <source>
        <dbReference type="ARBA" id="ARBA00023014"/>
    </source>
</evidence>
<evidence type="ECO:0000256" key="3">
    <source>
        <dbReference type="ARBA" id="ARBA00022691"/>
    </source>
</evidence>
<evidence type="ECO:0000259" key="7">
    <source>
        <dbReference type="Pfam" id="PF04055"/>
    </source>
</evidence>
<name>A0A518C4V5_9BACT</name>
<dbReference type="GO" id="GO:0046872">
    <property type="term" value="F:metal ion binding"/>
    <property type="evidence" value="ECO:0007669"/>
    <property type="project" value="UniProtKB-KW"/>
</dbReference>
<dbReference type="InterPro" id="IPR058240">
    <property type="entry name" value="rSAM_sf"/>
</dbReference>
<keyword evidence="2" id="KW-0004">4Fe-4S</keyword>
<evidence type="ECO:0000256" key="4">
    <source>
        <dbReference type="ARBA" id="ARBA00022723"/>
    </source>
</evidence>
<comment type="cofactor">
    <cofactor evidence="1">
        <name>[4Fe-4S] cluster</name>
        <dbReference type="ChEBI" id="CHEBI:49883"/>
    </cofactor>
</comment>
<dbReference type="SUPFAM" id="SSF102114">
    <property type="entry name" value="Radical SAM enzymes"/>
    <property type="match status" value="1"/>
</dbReference>
<evidence type="ECO:0000256" key="2">
    <source>
        <dbReference type="ARBA" id="ARBA00022485"/>
    </source>
</evidence>
<gene>
    <name evidence="8" type="ORF">Pan97_12660</name>
</gene>
<dbReference type="InterPro" id="IPR023867">
    <property type="entry name" value="Sulphatase_maturase_rSAM"/>
</dbReference>
<dbReference type="InterPro" id="IPR013785">
    <property type="entry name" value="Aldolase_TIM"/>
</dbReference>
<dbReference type="GO" id="GO:0016491">
    <property type="term" value="F:oxidoreductase activity"/>
    <property type="evidence" value="ECO:0007669"/>
    <property type="project" value="InterPro"/>
</dbReference>
<dbReference type="PROSITE" id="PS01305">
    <property type="entry name" value="MOAA_NIFB_PQQE"/>
    <property type="match status" value="1"/>
</dbReference>
<dbReference type="Gene3D" id="3.20.20.70">
    <property type="entry name" value="Aldolase class I"/>
    <property type="match status" value="1"/>
</dbReference>
<reference evidence="9" key="1">
    <citation type="submission" date="2019-02" db="EMBL/GenBank/DDBJ databases">
        <title>Deep-cultivation of Planctomycetes and their phenomic and genomic characterization uncovers novel biology.</title>
        <authorList>
            <person name="Wiegand S."/>
            <person name="Jogler M."/>
            <person name="Boedeker C."/>
            <person name="Pinto D."/>
            <person name="Vollmers J."/>
            <person name="Rivas-Marin E."/>
            <person name="Kohn T."/>
            <person name="Peeters S.H."/>
            <person name="Heuer A."/>
            <person name="Rast P."/>
            <person name="Oberbeckmann S."/>
            <person name="Bunk B."/>
            <person name="Jeske O."/>
            <person name="Meyerdierks A."/>
            <person name="Storesund J.E."/>
            <person name="Kallscheuer N."/>
            <person name="Luecker S."/>
            <person name="Lage O.M."/>
            <person name="Pohl T."/>
            <person name="Merkel B.J."/>
            <person name="Hornburger P."/>
            <person name="Mueller R.-W."/>
            <person name="Bruemmer F."/>
            <person name="Labrenz M."/>
            <person name="Spormann A.M."/>
            <person name="Op den Camp H."/>
            <person name="Overmann J."/>
            <person name="Amann R."/>
            <person name="Jetten M.S.M."/>
            <person name="Mascher T."/>
            <person name="Medema M.H."/>
            <person name="Devos D.P."/>
            <person name="Kaster A.-K."/>
            <person name="Ovreas L."/>
            <person name="Rohde M."/>
            <person name="Galperin M.Y."/>
            <person name="Jogler C."/>
        </authorList>
    </citation>
    <scope>NUCLEOTIDE SEQUENCE [LARGE SCALE GENOMIC DNA]</scope>
    <source>
        <strain evidence="9">Pan97</strain>
    </source>
</reference>
<feature type="domain" description="Radical SAM core" evidence="7">
    <location>
        <begin position="11"/>
        <end position="98"/>
    </location>
</feature>
<dbReference type="SFLD" id="SFLDG01384">
    <property type="entry name" value="thioether_bond_formation_requi"/>
    <property type="match status" value="1"/>
</dbReference>
<keyword evidence="5" id="KW-0408">Iron</keyword>
<evidence type="ECO:0000256" key="5">
    <source>
        <dbReference type="ARBA" id="ARBA00023004"/>
    </source>
</evidence>
<dbReference type="CDD" id="cd01335">
    <property type="entry name" value="Radical_SAM"/>
    <property type="match status" value="1"/>
</dbReference>
<dbReference type="KEGG" id="bvo:Pan97_12660"/>
<dbReference type="AlphaFoldDB" id="A0A518C4V5"/>
<dbReference type="PANTHER" id="PTHR43273">
    <property type="entry name" value="ANAEROBIC SULFATASE-MATURATING ENZYME HOMOLOG ASLB-RELATED"/>
    <property type="match status" value="1"/>
</dbReference>
<evidence type="ECO:0000313" key="8">
    <source>
        <dbReference type="EMBL" id="QDU74259.1"/>
    </source>
</evidence>
<protein>
    <submittedName>
        <fullName evidence="8">Molybdenum cofactor biosynthesis protein A</fullName>
    </submittedName>
</protein>
<dbReference type="Proteomes" id="UP000318626">
    <property type="component" value="Chromosome"/>
</dbReference>
<dbReference type="SFLD" id="SFLDS00029">
    <property type="entry name" value="Radical_SAM"/>
    <property type="match status" value="1"/>
</dbReference>